<keyword evidence="5 7" id="KW-1133">Transmembrane helix</keyword>
<evidence type="ECO:0000256" key="2">
    <source>
        <dbReference type="ARBA" id="ARBA00022692"/>
    </source>
</evidence>
<keyword evidence="4" id="KW-0067">ATP-binding</keyword>
<dbReference type="InterPro" id="IPR003439">
    <property type="entry name" value="ABC_transporter-like_ATP-bd"/>
</dbReference>
<dbReference type="eggNOG" id="COG4618">
    <property type="taxonomic scope" value="Bacteria"/>
</dbReference>
<protein>
    <submittedName>
        <fullName evidence="10">ABC transporter related protein</fullName>
    </submittedName>
</protein>
<dbReference type="GO" id="GO:0005886">
    <property type="term" value="C:plasma membrane"/>
    <property type="evidence" value="ECO:0007669"/>
    <property type="project" value="UniProtKB-SubCell"/>
</dbReference>
<dbReference type="SUPFAM" id="SSF90123">
    <property type="entry name" value="ABC transporter transmembrane region"/>
    <property type="match status" value="1"/>
</dbReference>
<dbReference type="InterPro" id="IPR011527">
    <property type="entry name" value="ABC1_TM_dom"/>
</dbReference>
<dbReference type="Proteomes" id="UP000005496">
    <property type="component" value="Unassembled WGS sequence"/>
</dbReference>
<dbReference type="PROSITE" id="PS50929">
    <property type="entry name" value="ABC_TM1F"/>
    <property type="match status" value="1"/>
</dbReference>
<evidence type="ECO:0000259" key="8">
    <source>
        <dbReference type="PROSITE" id="PS50893"/>
    </source>
</evidence>
<feature type="transmembrane region" description="Helical" evidence="7">
    <location>
        <begin position="43"/>
        <end position="66"/>
    </location>
</feature>
<dbReference type="GO" id="GO:0005524">
    <property type="term" value="F:ATP binding"/>
    <property type="evidence" value="ECO:0007669"/>
    <property type="project" value="UniProtKB-KW"/>
</dbReference>
<dbReference type="InterPro" id="IPR003593">
    <property type="entry name" value="AAA+_ATPase"/>
</dbReference>
<evidence type="ECO:0000256" key="6">
    <source>
        <dbReference type="ARBA" id="ARBA00023136"/>
    </source>
</evidence>
<evidence type="ECO:0000256" key="1">
    <source>
        <dbReference type="ARBA" id="ARBA00004651"/>
    </source>
</evidence>
<accession>D6SNB5</accession>
<keyword evidence="3" id="KW-0547">Nucleotide-binding</keyword>
<proteinExistence type="predicted"/>
<evidence type="ECO:0000256" key="5">
    <source>
        <dbReference type="ARBA" id="ARBA00022989"/>
    </source>
</evidence>
<keyword evidence="11" id="KW-1185">Reference proteome</keyword>
<dbReference type="NCBIfam" id="TIGR01842">
    <property type="entry name" value="type_I_sec_PrtD"/>
    <property type="match status" value="1"/>
</dbReference>
<evidence type="ECO:0000256" key="3">
    <source>
        <dbReference type="ARBA" id="ARBA00022741"/>
    </source>
</evidence>
<evidence type="ECO:0000256" key="4">
    <source>
        <dbReference type="ARBA" id="ARBA00022840"/>
    </source>
</evidence>
<dbReference type="Pfam" id="PF00664">
    <property type="entry name" value="ABC_membrane"/>
    <property type="match status" value="1"/>
</dbReference>
<dbReference type="GO" id="GO:0030253">
    <property type="term" value="P:protein secretion by the type I secretion system"/>
    <property type="evidence" value="ECO:0007669"/>
    <property type="project" value="InterPro"/>
</dbReference>
<dbReference type="RefSeq" id="WP_008869569.1">
    <property type="nucleotide sequence ID" value="NZ_ACJN02000002.1"/>
</dbReference>
<dbReference type="GO" id="GO:0030256">
    <property type="term" value="C:type I protein secretion system complex"/>
    <property type="evidence" value="ECO:0007669"/>
    <property type="project" value="InterPro"/>
</dbReference>
<keyword evidence="2 7" id="KW-0812">Transmembrane</keyword>
<dbReference type="InterPro" id="IPR039421">
    <property type="entry name" value="Type_1_exporter"/>
</dbReference>
<sequence length="548" mass="60739">MKKELRRVLIISIGLSIFVVLLTLSLPFNMIMLFRWVVPSESISSIAVIAMAAVGGLLFMTIFDVLRFALLRRFAKYLNHQLGEKILHKMFQERALGQKGDASTAMSDLSKVRGFLNSPTSTAFLDTAISPLMLLIVFYISPLMGILAILCIMVILGTKLATRKSTRELLRRSNMGFARANNFAQECVHNSQAVRAMGMQPQLIHKWRGMQDEMVRDQTEASEKAGVHSAITKSMGWIMQVLLMGVGFSLMLMGEIDSALVIIAVIIAGRVIMPMQMAVDGWQNYQDAKDAFHRLKSYLEGMEEKEKEVSLKLPEPQGNLKAESIVYAHGGKPIIKGVSFDLQAGQTLGLIGPSGAGKTTLARIMTGAVRPQNGILRLDGADMHQWDQEQLGPHIGYLPQEVELFAGTIAQNIARFQEVSLEEIREAARKAGLEEIIESMPQGFETMLEERGLNLPGGLRQRIGLARALFGDPRILILDEPDASLDQQGIDSLTEILKRSRDEGKTVILVTHRPKLLQFTHQLLMLKNGQVAMYGPSKQVLQKLLPGK</sequence>
<name>D6SNB5_9BACT</name>
<dbReference type="InterPro" id="IPR010128">
    <property type="entry name" value="ATPase_T1SS_PrtD-like"/>
</dbReference>
<dbReference type="PROSITE" id="PS50893">
    <property type="entry name" value="ABC_TRANSPORTER_2"/>
    <property type="match status" value="1"/>
</dbReference>
<organism evidence="10 11">
    <name type="scientific">Desulfonatronospira thiodismutans ASO3-1</name>
    <dbReference type="NCBI Taxonomy" id="555779"/>
    <lineage>
        <taxon>Bacteria</taxon>
        <taxon>Pseudomonadati</taxon>
        <taxon>Thermodesulfobacteriota</taxon>
        <taxon>Desulfovibrionia</taxon>
        <taxon>Desulfovibrionales</taxon>
        <taxon>Desulfonatronovibrionaceae</taxon>
        <taxon>Desulfonatronospira</taxon>
    </lineage>
</organism>
<comment type="caution">
    <text evidence="10">The sequence shown here is derived from an EMBL/GenBank/DDBJ whole genome shotgun (WGS) entry which is preliminary data.</text>
</comment>
<dbReference type="AlphaFoldDB" id="D6SNB5"/>
<dbReference type="PANTHER" id="PTHR24221">
    <property type="entry name" value="ATP-BINDING CASSETTE SUB-FAMILY B"/>
    <property type="match status" value="1"/>
</dbReference>
<reference evidence="10" key="1">
    <citation type="submission" date="2010-05" db="EMBL/GenBank/DDBJ databases">
        <title>The draft genome of Desulfonatronospira thiodismutans ASO3-1.</title>
        <authorList>
            <consortium name="US DOE Joint Genome Institute (JGI-PGF)"/>
            <person name="Lucas S."/>
            <person name="Copeland A."/>
            <person name="Lapidus A."/>
            <person name="Cheng J.-F."/>
            <person name="Bruce D."/>
            <person name="Goodwin L."/>
            <person name="Pitluck S."/>
            <person name="Chertkov O."/>
            <person name="Brettin T."/>
            <person name="Detter J.C."/>
            <person name="Han C."/>
            <person name="Land M.L."/>
            <person name="Hauser L."/>
            <person name="Kyrpides N."/>
            <person name="Mikhailova N."/>
            <person name="Muyzer G."/>
            <person name="Woyke T."/>
        </authorList>
    </citation>
    <scope>NUCLEOTIDE SEQUENCE [LARGE SCALE GENOMIC DNA]</scope>
    <source>
        <strain evidence="10">ASO3-1</strain>
    </source>
</reference>
<dbReference type="SMART" id="SM00382">
    <property type="entry name" value="AAA"/>
    <property type="match status" value="1"/>
</dbReference>
<evidence type="ECO:0000313" key="10">
    <source>
        <dbReference type="EMBL" id="EFI34241.1"/>
    </source>
</evidence>
<dbReference type="GO" id="GO:0034040">
    <property type="term" value="F:ATPase-coupled lipid transmembrane transporter activity"/>
    <property type="evidence" value="ECO:0007669"/>
    <property type="project" value="TreeGrafter"/>
</dbReference>
<dbReference type="GO" id="GO:0016887">
    <property type="term" value="F:ATP hydrolysis activity"/>
    <property type="evidence" value="ECO:0007669"/>
    <property type="project" value="InterPro"/>
</dbReference>
<comment type="subcellular location">
    <subcellularLocation>
        <location evidence="1">Cell membrane</location>
        <topology evidence="1">Multi-pass membrane protein</topology>
    </subcellularLocation>
</comment>
<gene>
    <name evidence="10" type="ORF">Dthio_PD1592</name>
</gene>
<evidence type="ECO:0000259" key="9">
    <source>
        <dbReference type="PROSITE" id="PS50929"/>
    </source>
</evidence>
<feature type="domain" description="ABC transporter" evidence="8">
    <location>
        <begin position="320"/>
        <end position="545"/>
    </location>
</feature>
<dbReference type="InterPro" id="IPR036640">
    <property type="entry name" value="ABC1_TM_sf"/>
</dbReference>
<keyword evidence="6 7" id="KW-0472">Membrane</keyword>
<dbReference type="GO" id="GO:0140359">
    <property type="term" value="F:ABC-type transporter activity"/>
    <property type="evidence" value="ECO:0007669"/>
    <property type="project" value="InterPro"/>
</dbReference>
<evidence type="ECO:0000256" key="7">
    <source>
        <dbReference type="SAM" id="Phobius"/>
    </source>
</evidence>
<dbReference type="SUPFAM" id="SSF52540">
    <property type="entry name" value="P-loop containing nucleoside triphosphate hydrolases"/>
    <property type="match status" value="1"/>
</dbReference>
<dbReference type="PANTHER" id="PTHR24221:SF248">
    <property type="entry name" value="ABC TRANSPORTER TRANSMEMBRANE REGION"/>
    <property type="match status" value="1"/>
</dbReference>
<dbReference type="Gene3D" id="1.20.1560.10">
    <property type="entry name" value="ABC transporter type 1, transmembrane domain"/>
    <property type="match status" value="1"/>
</dbReference>
<dbReference type="Gene3D" id="3.40.50.300">
    <property type="entry name" value="P-loop containing nucleotide triphosphate hydrolases"/>
    <property type="match status" value="1"/>
</dbReference>
<feature type="transmembrane region" description="Helical" evidence="7">
    <location>
        <begin position="9"/>
        <end position="37"/>
    </location>
</feature>
<dbReference type="Pfam" id="PF00005">
    <property type="entry name" value="ABC_tran"/>
    <property type="match status" value="1"/>
</dbReference>
<dbReference type="EMBL" id="ACJN02000002">
    <property type="protein sequence ID" value="EFI34241.1"/>
    <property type="molecule type" value="Genomic_DNA"/>
</dbReference>
<evidence type="ECO:0000313" key="11">
    <source>
        <dbReference type="Proteomes" id="UP000005496"/>
    </source>
</evidence>
<dbReference type="InterPro" id="IPR027417">
    <property type="entry name" value="P-loop_NTPase"/>
</dbReference>
<feature type="domain" description="ABC transmembrane type-1" evidence="9">
    <location>
        <begin position="10"/>
        <end position="287"/>
    </location>
</feature>